<dbReference type="Proteomes" id="UP000321721">
    <property type="component" value="Unassembled WGS sequence"/>
</dbReference>
<proteinExistence type="predicted"/>
<evidence type="ECO:0000313" key="1">
    <source>
        <dbReference type="EMBL" id="TXB64717.1"/>
    </source>
</evidence>
<reference evidence="1 2" key="1">
    <citation type="submission" date="2019-08" db="EMBL/GenBank/DDBJ databases">
        <title>Genome of Vicingus serpentipes NCIMB 15042.</title>
        <authorList>
            <person name="Bowman J.P."/>
        </authorList>
    </citation>
    <scope>NUCLEOTIDE SEQUENCE [LARGE SCALE GENOMIC DNA]</scope>
    <source>
        <strain evidence="1 2">NCIMB 15042</strain>
    </source>
</reference>
<comment type="caution">
    <text evidence="1">The sequence shown here is derived from an EMBL/GenBank/DDBJ whole genome shotgun (WGS) entry which is preliminary data.</text>
</comment>
<dbReference type="PROSITE" id="PS51257">
    <property type="entry name" value="PROKAR_LIPOPROTEIN"/>
    <property type="match status" value="1"/>
</dbReference>
<evidence type="ECO:0000313" key="2">
    <source>
        <dbReference type="Proteomes" id="UP000321721"/>
    </source>
</evidence>
<gene>
    <name evidence="1" type="ORF">FRY74_09710</name>
</gene>
<dbReference type="AlphaFoldDB" id="A0A5C6RR99"/>
<dbReference type="EMBL" id="VOOS01000004">
    <property type="protein sequence ID" value="TXB64717.1"/>
    <property type="molecule type" value="Genomic_DNA"/>
</dbReference>
<protein>
    <recommendedName>
        <fullName evidence="3">Lipoprotein</fullName>
    </recommendedName>
</protein>
<sequence>MRTLFILFLSLSTIIACKSSSKHLAKGDYDAAMQKSAKKIMKDAGNFEEVDVFNDAYRMAYIQDNAAVTRLKKQGNPANWATLFTIYTRMNKRQLLAESLPVVGINFDKQDFISEIENARLKAAEYAYAKGTELLATNDKLKAREAYERFLETKRFADNFKDVDAKIEESKYLGTTNVFFTIEDNADVVAPKQLIDELQIIEVNDLDQGWLNYDNYVDTSINYHYSIILSMEQILVSPEEVKESVSIETKEVEDGFSYMLDQNGNVKKDSLGNDIKLPNYKTIRCNVTRVHQRKSARISGNINYYDNMNNKLMKKEPITSDALFEHFYTIARGDLNALSPKTASELQSEPVPFPPSEGLIIQAGNVLKGMTKDIIINNKTYLK</sequence>
<dbReference type="RefSeq" id="WP_147100953.1">
    <property type="nucleotide sequence ID" value="NZ_VOOS01000004.1"/>
</dbReference>
<dbReference type="OrthoDB" id="1489643at2"/>
<keyword evidence="2" id="KW-1185">Reference proteome</keyword>
<accession>A0A5C6RR99</accession>
<name>A0A5C6RR99_9FLAO</name>
<evidence type="ECO:0008006" key="3">
    <source>
        <dbReference type="Google" id="ProtNLM"/>
    </source>
</evidence>
<organism evidence="1 2">
    <name type="scientific">Vicingus serpentipes</name>
    <dbReference type="NCBI Taxonomy" id="1926625"/>
    <lineage>
        <taxon>Bacteria</taxon>
        <taxon>Pseudomonadati</taxon>
        <taxon>Bacteroidota</taxon>
        <taxon>Flavobacteriia</taxon>
        <taxon>Flavobacteriales</taxon>
        <taxon>Vicingaceae</taxon>
        <taxon>Vicingus</taxon>
    </lineage>
</organism>